<dbReference type="GO" id="GO:0032809">
    <property type="term" value="C:neuronal cell body membrane"/>
    <property type="evidence" value="ECO:0007669"/>
    <property type="project" value="TreeGrafter"/>
</dbReference>
<evidence type="ECO:0000256" key="2">
    <source>
        <dbReference type="ARBA" id="ARBA00006459"/>
    </source>
</evidence>
<evidence type="ECO:0000256" key="9">
    <source>
        <dbReference type="ARBA" id="ARBA00022989"/>
    </source>
</evidence>
<dbReference type="GO" id="GO:0046872">
    <property type="term" value="F:metal ion binding"/>
    <property type="evidence" value="ECO:0007669"/>
    <property type="project" value="UniProtKB-KW"/>
</dbReference>
<dbReference type="PANTHER" id="PTHR11616:SF320">
    <property type="entry name" value="SODIUM-DEPENDENT NORADRENALINE TRANSPORTER"/>
    <property type="match status" value="1"/>
</dbReference>
<keyword evidence="17" id="KW-1185">Reference proteome</keyword>
<protein>
    <submittedName>
        <fullName evidence="16">Uncharacterized protein</fullName>
    </submittedName>
</protein>
<keyword evidence="8" id="KW-0769">Symport</keyword>
<proteinExistence type="inferred from homology"/>
<dbReference type="GO" id="GO:0005330">
    <property type="term" value="F:dopamine:sodium symporter activity"/>
    <property type="evidence" value="ECO:0007669"/>
    <property type="project" value="TreeGrafter"/>
</dbReference>
<dbReference type="GO" id="GO:0006865">
    <property type="term" value="P:amino acid transport"/>
    <property type="evidence" value="ECO:0007669"/>
    <property type="project" value="TreeGrafter"/>
</dbReference>
<evidence type="ECO:0000256" key="14">
    <source>
        <dbReference type="PIRSR" id="PIRSR600175-2"/>
    </source>
</evidence>
<evidence type="ECO:0000256" key="7">
    <source>
        <dbReference type="ARBA" id="ARBA00022775"/>
    </source>
</evidence>
<dbReference type="AlphaFoldDB" id="A0A6H5H1X7"/>
<keyword evidence="5 15" id="KW-0812">Transmembrane</keyword>
<evidence type="ECO:0000256" key="6">
    <source>
        <dbReference type="ARBA" id="ARBA00022723"/>
    </source>
</evidence>
<dbReference type="PROSITE" id="PS00754">
    <property type="entry name" value="NA_NEUROTRAN_SYMP_2"/>
    <property type="match status" value="1"/>
</dbReference>
<dbReference type="SUPFAM" id="SSF161070">
    <property type="entry name" value="SNF-like"/>
    <property type="match status" value="1"/>
</dbReference>
<keyword evidence="10" id="KW-0915">Sodium</keyword>
<evidence type="ECO:0000256" key="12">
    <source>
        <dbReference type="ARBA" id="ARBA00023157"/>
    </source>
</evidence>
<evidence type="ECO:0000313" key="16">
    <source>
        <dbReference type="EMBL" id="CAB0011148.1"/>
    </source>
</evidence>
<dbReference type="GO" id="GO:0042734">
    <property type="term" value="C:presynaptic membrane"/>
    <property type="evidence" value="ECO:0007669"/>
    <property type="project" value="TreeGrafter"/>
</dbReference>
<keyword evidence="13" id="KW-0325">Glycoprotein</keyword>
<organism evidence="16 17">
    <name type="scientific">Nesidiocoris tenuis</name>
    <dbReference type="NCBI Taxonomy" id="355587"/>
    <lineage>
        <taxon>Eukaryota</taxon>
        <taxon>Metazoa</taxon>
        <taxon>Ecdysozoa</taxon>
        <taxon>Arthropoda</taxon>
        <taxon>Hexapoda</taxon>
        <taxon>Insecta</taxon>
        <taxon>Pterygota</taxon>
        <taxon>Neoptera</taxon>
        <taxon>Paraneoptera</taxon>
        <taxon>Hemiptera</taxon>
        <taxon>Heteroptera</taxon>
        <taxon>Panheteroptera</taxon>
        <taxon>Cimicomorpha</taxon>
        <taxon>Miridae</taxon>
        <taxon>Dicyphina</taxon>
        <taxon>Nesidiocoris</taxon>
    </lineage>
</organism>
<evidence type="ECO:0000313" key="17">
    <source>
        <dbReference type="Proteomes" id="UP000479000"/>
    </source>
</evidence>
<keyword evidence="4" id="KW-1003">Cell membrane</keyword>
<keyword evidence="7" id="KW-0532">Neurotransmitter transport</keyword>
<accession>A0A6H5H1X7</accession>
<dbReference type="Pfam" id="PF00209">
    <property type="entry name" value="SNF"/>
    <property type="match status" value="2"/>
</dbReference>
<evidence type="ECO:0000256" key="4">
    <source>
        <dbReference type="ARBA" id="ARBA00022475"/>
    </source>
</evidence>
<dbReference type="OrthoDB" id="6581954at2759"/>
<keyword evidence="3" id="KW-0813">Transport</keyword>
<evidence type="ECO:0000256" key="3">
    <source>
        <dbReference type="ARBA" id="ARBA00022448"/>
    </source>
</evidence>
<dbReference type="PANTHER" id="PTHR11616">
    <property type="entry name" value="SODIUM/CHLORIDE DEPENDENT TRANSPORTER"/>
    <property type="match status" value="1"/>
</dbReference>
<name>A0A6H5H1X7_9HEMI</name>
<dbReference type="PROSITE" id="PS50267">
    <property type="entry name" value="NA_NEUROTRAN_SYMP_3"/>
    <property type="match status" value="1"/>
</dbReference>
<reference evidence="16 17" key="1">
    <citation type="submission" date="2020-02" db="EMBL/GenBank/DDBJ databases">
        <authorList>
            <person name="Ferguson B K."/>
        </authorList>
    </citation>
    <scope>NUCLEOTIDE SEQUENCE [LARGE SCALE GENOMIC DNA]</scope>
</reference>
<dbReference type="GO" id="GO:0030424">
    <property type="term" value="C:axon"/>
    <property type="evidence" value="ECO:0007669"/>
    <property type="project" value="TreeGrafter"/>
</dbReference>
<keyword evidence="11 15" id="KW-0472">Membrane</keyword>
<dbReference type="Proteomes" id="UP000479000">
    <property type="component" value="Unassembled WGS sequence"/>
</dbReference>
<evidence type="ECO:0000256" key="8">
    <source>
        <dbReference type="ARBA" id="ARBA00022847"/>
    </source>
</evidence>
<keyword evidence="12 14" id="KW-1015">Disulfide bond</keyword>
<dbReference type="GO" id="GO:0051583">
    <property type="term" value="P:dopamine uptake involved in synaptic transmission"/>
    <property type="evidence" value="ECO:0007669"/>
    <property type="project" value="TreeGrafter"/>
</dbReference>
<dbReference type="InterPro" id="IPR037272">
    <property type="entry name" value="SNS_sf"/>
</dbReference>
<evidence type="ECO:0000256" key="10">
    <source>
        <dbReference type="ARBA" id="ARBA00023053"/>
    </source>
</evidence>
<keyword evidence="9 15" id="KW-1133">Transmembrane helix</keyword>
<comment type="similarity">
    <text evidence="2">Belongs to the sodium:neurotransmitter symporter (SNF) (TC 2.A.22) family.</text>
</comment>
<feature type="non-terminal residue" evidence="16">
    <location>
        <position position="118"/>
    </location>
</feature>
<evidence type="ECO:0000256" key="13">
    <source>
        <dbReference type="ARBA" id="ARBA00023180"/>
    </source>
</evidence>
<sequence>MPHIQCHNWTIVLSFEGIGYAVVLIAFYVDFYYNVIIAWALRFFFASFTDFLPWTTCDNPWNTPKCRPVSGNRAILELHRSEGLHDLGSIKWDMALCLFVVYVICYFSLWKGISTSGK</sequence>
<gene>
    <name evidence="16" type="ORF">NTEN_LOCUS16141</name>
</gene>
<feature type="transmembrane region" description="Helical" evidence="15">
    <location>
        <begin position="90"/>
        <end position="109"/>
    </location>
</feature>
<evidence type="ECO:0000256" key="15">
    <source>
        <dbReference type="SAM" id="Phobius"/>
    </source>
</evidence>
<feature type="disulfide bond" evidence="14">
    <location>
        <begin position="57"/>
        <end position="66"/>
    </location>
</feature>
<keyword evidence="6" id="KW-0479">Metal-binding</keyword>
<feature type="transmembrane region" description="Helical" evidence="15">
    <location>
        <begin position="18"/>
        <end position="41"/>
    </location>
</feature>
<comment type="subcellular location">
    <subcellularLocation>
        <location evidence="1">Cell membrane</location>
        <topology evidence="1">Multi-pass membrane protein</topology>
    </subcellularLocation>
</comment>
<evidence type="ECO:0000256" key="1">
    <source>
        <dbReference type="ARBA" id="ARBA00004651"/>
    </source>
</evidence>
<dbReference type="InterPro" id="IPR000175">
    <property type="entry name" value="Na/ntran_symport"/>
</dbReference>
<dbReference type="GO" id="GO:0015874">
    <property type="term" value="P:norepinephrine transport"/>
    <property type="evidence" value="ECO:0007669"/>
    <property type="project" value="TreeGrafter"/>
</dbReference>
<dbReference type="EMBL" id="CADCXU010023770">
    <property type="protein sequence ID" value="CAB0011148.1"/>
    <property type="molecule type" value="Genomic_DNA"/>
</dbReference>
<evidence type="ECO:0000256" key="11">
    <source>
        <dbReference type="ARBA" id="ARBA00023136"/>
    </source>
</evidence>
<evidence type="ECO:0000256" key="5">
    <source>
        <dbReference type="ARBA" id="ARBA00022692"/>
    </source>
</evidence>